<dbReference type="InterPro" id="IPR000073">
    <property type="entry name" value="AB_hydrolase_1"/>
</dbReference>
<keyword evidence="3" id="KW-1185">Reference proteome</keyword>
<dbReference type="Gene3D" id="3.40.50.1820">
    <property type="entry name" value="alpha/beta hydrolase"/>
    <property type="match status" value="1"/>
</dbReference>
<dbReference type="InterPro" id="IPR050266">
    <property type="entry name" value="AB_hydrolase_sf"/>
</dbReference>
<reference evidence="2" key="1">
    <citation type="submission" date="2014-08" db="EMBL/GenBank/DDBJ databases">
        <title>Comparative genomics of the Paenibacillus odorifer group.</title>
        <authorList>
            <person name="den Bakker H.C."/>
            <person name="Tsai Y.-C.Y.-C."/>
            <person name="Martin N."/>
            <person name="Korlach J."/>
            <person name="Wiedmann M."/>
        </authorList>
    </citation>
    <scope>NUCLEOTIDE SEQUENCE [LARGE SCALE GENOMIC DNA]</scope>
    <source>
        <strain evidence="2">DSM 13188</strain>
    </source>
</reference>
<dbReference type="GO" id="GO:0016020">
    <property type="term" value="C:membrane"/>
    <property type="evidence" value="ECO:0007669"/>
    <property type="project" value="TreeGrafter"/>
</dbReference>
<dbReference type="Proteomes" id="UP000029518">
    <property type="component" value="Chromosome"/>
</dbReference>
<protein>
    <submittedName>
        <fullName evidence="2">Hydrolase</fullName>
    </submittedName>
</protein>
<name>A0A089MV63_PAEBO</name>
<organism evidence="2 3">
    <name type="scientific">Paenibacillus borealis</name>
    <dbReference type="NCBI Taxonomy" id="160799"/>
    <lineage>
        <taxon>Bacteria</taxon>
        <taxon>Bacillati</taxon>
        <taxon>Bacillota</taxon>
        <taxon>Bacilli</taxon>
        <taxon>Bacillales</taxon>
        <taxon>Paenibacillaceae</taxon>
        <taxon>Paenibacillus</taxon>
    </lineage>
</organism>
<dbReference type="OrthoDB" id="9776853at2"/>
<dbReference type="PANTHER" id="PTHR43798">
    <property type="entry name" value="MONOACYLGLYCEROL LIPASE"/>
    <property type="match status" value="1"/>
</dbReference>
<feature type="domain" description="AB hydrolase-1" evidence="1">
    <location>
        <begin position="18"/>
        <end position="240"/>
    </location>
</feature>
<dbReference type="PANTHER" id="PTHR43798:SF5">
    <property type="entry name" value="MONOACYLGLYCEROL LIPASE ABHD6"/>
    <property type="match status" value="1"/>
</dbReference>
<dbReference type="RefSeq" id="WP_042216900.1">
    <property type="nucleotide sequence ID" value="NZ_CP009285.1"/>
</dbReference>
<dbReference type="AlphaFoldDB" id="A0A089MV63"/>
<gene>
    <name evidence="2" type="ORF">PBOR_27805</name>
</gene>
<evidence type="ECO:0000259" key="1">
    <source>
        <dbReference type="Pfam" id="PF12697"/>
    </source>
</evidence>
<dbReference type="GO" id="GO:0046464">
    <property type="term" value="P:acylglycerol catabolic process"/>
    <property type="evidence" value="ECO:0007669"/>
    <property type="project" value="TreeGrafter"/>
</dbReference>
<dbReference type="SUPFAM" id="SSF53474">
    <property type="entry name" value="alpha/beta-Hydrolases"/>
    <property type="match status" value="1"/>
</dbReference>
<dbReference type="Pfam" id="PF12697">
    <property type="entry name" value="Abhydrolase_6"/>
    <property type="match status" value="1"/>
</dbReference>
<dbReference type="InterPro" id="IPR029058">
    <property type="entry name" value="AB_hydrolase_fold"/>
</dbReference>
<dbReference type="HOGENOM" id="CLU_020336_44_0_9"/>
<evidence type="ECO:0000313" key="3">
    <source>
        <dbReference type="Proteomes" id="UP000029518"/>
    </source>
</evidence>
<accession>A0A089MV63</accession>
<sequence length="266" mass="29174">MAIHYQEYGDRSADTLMLFLHGGGVSGWMWDRQVGAFARYHCAVPDLPGHGLSTEEPAFSIRSSAAELLQWIEDNAGGKKVVVTGFSLGAQVLVQMLSIRPALIDYAIINSALVRPISYAAKLIGPAARITFPLIKYRWFSRLQAKTLYLGDEYLERYYAESCRMQPETLITVLKENMSFSIPAGFNEAAGKILVTVGGQEKAVMKHSAEDLVAANPHCVGVIIPGVGHGVSLAKPELFNGLVEAWMHDRDLPEGYIKIAADPRLK</sequence>
<dbReference type="EMBL" id="CP009285">
    <property type="protein sequence ID" value="AIQ60329.1"/>
    <property type="molecule type" value="Genomic_DNA"/>
</dbReference>
<keyword evidence="2" id="KW-0378">Hydrolase</keyword>
<proteinExistence type="predicted"/>
<evidence type="ECO:0000313" key="2">
    <source>
        <dbReference type="EMBL" id="AIQ60329.1"/>
    </source>
</evidence>
<dbReference type="GO" id="GO:0047372">
    <property type="term" value="F:monoacylglycerol lipase activity"/>
    <property type="evidence" value="ECO:0007669"/>
    <property type="project" value="TreeGrafter"/>
</dbReference>
<dbReference type="KEGG" id="pbd:PBOR_27805"/>